<comment type="caution">
    <text evidence="7">The sequence shown here is derived from an EMBL/GenBank/DDBJ whole genome shotgun (WGS) entry which is preliminary data.</text>
</comment>
<evidence type="ECO:0000259" key="6">
    <source>
        <dbReference type="PROSITE" id="PS50850"/>
    </source>
</evidence>
<dbReference type="PROSITE" id="PS50850">
    <property type="entry name" value="MFS"/>
    <property type="match status" value="1"/>
</dbReference>
<evidence type="ECO:0000313" key="7">
    <source>
        <dbReference type="EMBL" id="RVX43770.1"/>
    </source>
</evidence>
<feature type="transmembrane region" description="Helical" evidence="5">
    <location>
        <begin position="55"/>
        <end position="73"/>
    </location>
</feature>
<feature type="domain" description="Major facilitator superfamily (MFS) profile" evidence="6">
    <location>
        <begin position="16"/>
        <end position="425"/>
    </location>
</feature>
<feature type="transmembrane region" description="Helical" evidence="5">
    <location>
        <begin position="111"/>
        <end position="132"/>
    </location>
</feature>
<comment type="subcellular location">
    <subcellularLocation>
        <location evidence="1">Cell membrane</location>
        <topology evidence="1">Multi-pass membrane protein</topology>
    </subcellularLocation>
</comment>
<feature type="transmembrane region" description="Helical" evidence="5">
    <location>
        <begin position="370"/>
        <end position="397"/>
    </location>
</feature>
<feature type="transmembrane region" description="Helical" evidence="5">
    <location>
        <begin position="276"/>
        <end position="300"/>
    </location>
</feature>
<evidence type="ECO:0000256" key="1">
    <source>
        <dbReference type="ARBA" id="ARBA00004651"/>
    </source>
</evidence>
<feature type="transmembrane region" description="Helical" evidence="5">
    <location>
        <begin position="335"/>
        <end position="358"/>
    </location>
</feature>
<feature type="transmembrane region" description="Helical" evidence="5">
    <location>
        <begin position="144"/>
        <end position="167"/>
    </location>
</feature>
<keyword evidence="8" id="KW-1185">Reference proteome</keyword>
<gene>
    <name evidence="7" type="ORF">EDD27_6466</name>
</gene>
<feature type="transmembrane region" description="Helical" evidence="5">
    <location>
        <begin position="12"/>
        <end position="35"/>
    </location>
</feature>
<organism evidence="7 8">
    <name type="scientific">Nonomuraea polychroma</name>
    <dbReference type="NCBI Taxonomy" id="46176"/>
    <lineage>
        <taxon>Bacteria</taxon>
        <taxon>Bacillati</taxon>
        <taxon>Actinomycetota</taxon>
        <taxon>Actinomycetes</taxon>
        <taxon>Streptosporangiales</taxon>
        <taxon>Streptosporangiaceae</taxon>
        <taxon>Nonomuraea</taxon>
    </lineage>
</organism>
<dbReference type="PANTHER" id="PTHR23508:SF10">
    <property type="entry name" value="CARBOXYLIC ACID TRANSPORTER PROTEIN HOMOLOG"/>
    <property type="match status" value="1"/>
</dbReference>
<accession>A0A438MDA1</accession>
<feature type="transmembrane region" description="Helical" evidence="5">
    <location>
        <begin position="403"/>
        <end position="420"/>
    </location>
</feature>
<dbReference type="InterPro" id="IPR036259">
    <property type="entry name" value="MFS_trans_sf"/>
</dbReference>
<sequence length="443" mass="45949">MSTNAAPPGSRSRLVVVALCSAAIIIDGYDLIVYGTVVPTLADGSAEWTLGAAEIGRIGSYALIGMLIGAMLIGTITDLVGRRRVMLGCIAWFSIAMALAAAAPTVELFGFARFVAGIGLGGVVPTAIALTMEYAHPRHRSTTNAFMFSGYSIGGIVASLTAIGVIPALGWRAMFWIGAVLGGLLLPVAWRMLPESANYLLLRGRDAEAAELAARYGVTLEETPARAKQGPAAAIKSLFERRFLAGTLLFWLGTGVGLLLVYGLNTWLAQIMRQAGYPLGSALAFLLVLNLGAIVGTPLLGMAADRIGSKPVTAGMFVVAALSIFLLSMRLPSVLLFALVAIAGACTIGTTILVNAYTANFYPAHMRATGLGWALGVGRLGAICGPIYGGAILASGWGIEANFYAFAIPAVVGALAMFLIPARRGVTSEDGIGAAAQEVDQVR</sequence>
<dbReference type="EMBL" id="SAUN01000001">
    <property type="protein sequence ID" value="RVX43770.1"/>
    <property type="molecule type" value="Genomic_DNA"/>
</dbReference>
<dbReference type="GO" id="GO:0005886">
    <property type="term" value="C:plasma membrane"/>
    <property type="evidence" value="ECO:0007669"/>
    <property type="project" value="UniProtKB-SubCell"/>
</dbReference>
<feature type="transmembrane region" description="Helical" evidence="5">
    <location>
        <begin position="312"/>
        <end position="329"/>
    </location>
</feature>
<protein>
    <submittedName>
        <fullName evidence="7">AAHS family benzoate transporter-like MFS transporter</fullName>
    </submittedName>
</protein>
<dbReference type="SUPFAM" id="SSF103473">
    <property type="entry name" value="MFS general substrate transporter"/>
    <property type="match status" value="1"/>
</dbReference>
<feature type="transmembrane region" description="Helical" evidence="5">
    <location>
        <begin position="243"/>
        <end position="264"/>
    </location>
</feature>
<dbReference type="CDD" id="cd17365">
    <property type="entry name" value="MFS_PcaK_like"/>
    <property type="match status" value="1"/>
</dbReference>
<dbReference type="InterPro" id="IPR011701">
    <property type="entry name" value="MFS"/>
</dbReference>
<evidence type="ECO:0000256" key="5">
    <source>
        <dbReference type="SAM" id="Phobius"/>
    </source>
</evidence>
<evidence type="ECO:0000256" key="4">
    <source>
        <dbReference type="ARBA" id="ARBA00023136"/>
    </source>
</evidence>
<dbReference type="PANTHER" id="PTHR23508">
    <property type="entry name" value="CARBOXYLIC ACID TRANSPORTER PROTEIN HOMOLOG"/>
    <property type="match status" value="1"/>
</dbReference>
<proteinExistence type="predicted"/>
<evidence type="ECO:0000256" key="2">
    <source>
        <dbReference type="ARBA" id="ARBA00022692"/>
    </source>
</evidence>
<evidence type="ECO:0000313" key="8">
    <source>
        <dbReference type="Proteomes" id="UP000284824"/>
    </source>
</evidence>
<name>A0A438MDA1_9ACTN</name>
<evidence type="ECO:0000256" key="3">
    <source>
        <dbReference type="ARBA" id="ARBA00022989"/>
    </source>
</evidence>
<keyword evidence="3 5" id="KW-1133">Transmembrane helix</keyword>
<dbReference type="GO" id="GO:0046943">
    <property type="term" value="F:carboxylic acid transmembrane transporter activity"/>
    <property type="evidence" value="ECO:0007669"/>
    <property type="project" value="TreeGrafter"/>
</dbReference>
<dbReference type="OrthoDB" id="9787026at2"/>
<dbReference type="RefSeq" id="WP_127935646.1">
    <property type="nucleotide sequence ID" value="NZ_SAUN01000001.1"/>
</dbReference>
<feature type="transmembrane region" description="Helical" evidence="5">
    <location>
        <begin position="85"/>
        <end position="105"/>
    </location>
</feature>
<dbReference type="Gene3D" id="1.20.1250.20">
    <property type="entry name" value="MFS general substrate transporter like domains"/>
    <property type="match status" value="1"/>
</dbReference>
<dbReference type="InterPro" id="IPR020846">
    <property type="entry name" value="MFS_dom"/>
</dbReference>
<reference evidence="7 8" key="1">
    <citation type="submission" date="2019-01" db="EMBL/GenBank/DDBJ databases">
        <title>Sequencing the genomes of 1000 actinobacteria strains.</title>
        <authorList>
            <person name="Klenk H.-P."/>
        </authorList>
    </citation>
    <scope>NUCLEOTIDE SEQUENCE [LARGE SCALE GENOMIC DNA]</scope>
    <source>
        <strain evidence="7 8">DSM 43925</strain>
    </source>
</reference>
<dbReference type="AlphaFoldDB" id="A0A438MDA1"/>
<keyword evidence="2 5" id="KW-0812">Transmembrane</keyword>
<dbReference type="InterPro" id="IPR005829">
    <property type="entry name" value="Sugar_transporter_CS"/>
</dbReference>
<feature type="transmembrane region" description="Helical" evidence="5">
    <location>
        <begin position="173"/>
        <end position="193"/>
    </location>
</feature>
<dbReference type="PROSITE" id="PS00217">
    <property type="entry name" value="SUGAR_TRANSPORT_2"/>
    <property type="match status" value="1"/>
</dbReference>
<keyword evidence="4 5" id="KW-0472">Membrane</keyword>
<dbReference type="Pfam" id="PF07690">
    <property type="entry name" value="MFS_1"/>
    <property type="match status" value="1"/>
</dbReference>
<dbReference type="Proteomes" id="UP000284824">
    <property type="component" value="Unassembled WGS sequence"/>
</dbReference>